<reference evidence="1 2" key="1">
    <citation type="journal article" date="2023" name="Nucleic Acids Res.">
        <title>The hologenome of Daphnia magna reveals possible DNA methylation and microbiome-mediated evolution of the host genome.</title>
        <authorList>
            <person name="Chaturvedi A."/>
            <person name="Li X."/>
            <person name="Dhandapani V."/>
            <person name="Marshall H."/>
            <person name="Kissane S."/>
            <person name="Cuenca-Cambronero M."/>
            <person name="Asole G."/>
            <person name="Calvet F."/>
            <person name="Ruiz-Romero M."/>
            <person name="Marangio P."/>
            <person name="Guigo R."/>
            <person name="Rago D."/>
            <person name="Mirbahai L."/>
            <person name="Eastwood N."/>
            <person name="Colbourne J.K."/>
            <person name="Zhou J."/>
            <person name="Mallon E."/>
            <person name="Orsini L."/>
        </authorList>
    </citation>
    <scope>NUCLEOTIDE SEQUENCE [LARGE SCALE GENOMIC DNA]</scope>
    <source>
        <strain evidence="1">LRV0_1</strain>
    </source>
</reference>
<gene>
    <name evidence="1" type="ORF">OUZ56_013567</name>
</gene>
<evidence type="ECO:0000313" key="1">
    <source>
        <dbReference type="EMBL" id="KAK4008427.1"/>
    </source>
</evidence>
<sequence>MPPPTAAAVVPPKPSEFTSCFVEHETKFDEEMSSIRESLAHAHKLATEVHQTPGLFLPL</sequence>
<accession>A0ABQ9Z6B2</accession>
<dbReference type="Proteomes" id="UP001234178">
    <property type="component" value="Unassembled WGS sequence"/>
</dbReference>
<proteinExistence type="predicted"/>
<evidence type="ECO:0000313" key="2">
    <source>
        <dbReference type="Proteomes" id="UP001234178"/>
    </source>
</evidence>
<comment type="caution">
    <text evidence="1">The sequence shown here is derived from an EMBL/GenBank/DDBJ whole genome shotgun (WGS) entry which is preliminary data.</text>
</comment>
<organism evidence="1 2">
    <name type="scientific">Daphnia magna</name>
    <dbReference type="NCBI Taxonomy" id="35525"/>
    <lineage>
        <taxon>Eukaryota</taxon>
        <taxon>Metazoa</taxon>
        <taxon>Ecdysozoa</taxon>
        <taxon>Arthropoda</taxon>
        <taxon>Crustacea</taxon>
        <taxon>Branchiopoda</taxon>
        <taxon>Diplostraca</taxon>
        <taxon>Cladocera</taxon>
        <taxon>Anomopoda</taxon>
        <taxon>Daphniidae</taxon>
        <taxon>Daphnia</taxon>
    </lineage>
</organism>
<dbReference type="EMBL" id="JAOYFB010000002">
    <property type="protein sequence ID" value="KAK4008427.1"/>
    <property type="molecule type" value="Genomic_DNA"/>
</dbReference>
<name>A0ABQ9Z6B2_9CRUS</name>
<protein>
    <submittedName>
        <fullName evidence="1">Uncharacterized protein</fullName>
    </submittedName>
</protein>
<keyword evidence="2" id="KW-1185">Reference proteome</keyword>